<feature type="compositionally biased region" description="Basic residues" evidence="1">
    <location>
        <begin position="326"/>
        <end position="335"/>
    </location>
</feature>
<feature type="compositionally biased region" description="Acidic residues" evidence="1">
    <location>
        <begin position="297"/>
        <end position="312"/>
    </location>
</feature>
<reference evidence="2 3" key="1">
    <citation type="submission" date="2016-07" db="EMBL/GenBank/DDBJ databases">
        <title>Pervasive Adenine N6-methylation of Active Genes in Fungi.</title>
        <authorList>
            <consortium name="DOE Joint Genome Institute"/>
            <person name="Mondo S.J."/>
            <person name="Dannebaum R.O."/>
            <person name="Kuo R.C."/>
            <person name="Labutti K."/>
            <person name="Haridas S."/>
            <person name="Kuo A."/>
            <person name="Salamov A."/>
            <person name="Ahrendt S.R."/>
            <person name="Lipzen A."/>
            <person name="Sullivan W."/>
            <person name="Andreopoulos W.B."/>
            <person name="Clum A."/>
            <person name="Lindquist E."/>
            <person name="Daum C."/>
            <person name="Ramamoorthy G.K."/>
            <person name="Gryganskyi A."/>
            <person name="Culley D."/>
            <person name="Magnuson J.K."/>
            <person name="James T.Y."/>
            <person name="O'Malley M.A."/>
            <person name="Stajich J.E."/>
            <person name="Spatafora J.W."/>
            <person name="Visel A."/>
            <person name="Grigoriev I.V."/>
        </authorList>
    </citation>
    <scope>NUCLEOTIDE SEQUENCE [LARGE SCALE GENOMIC DNA]</scope>
    <source>
        <strain evidence="2 3">PL171</strain>
    </source>
</reference>
<feature type="region of interest" description="Disordered" evidence="1">
    <location>
        <begin position="282"/>
        <end position="417"/>
    </location>
</feature>
<protein>
    <submittedName>
        <fullName evidence="2">Uncharacterized protein</fullName>
    </submittedName>
</protein>
<dbReference type="EMBL" id="MCFL01000044">
    <property type="protein sequence ID" value="ORZ32599.1"/>
    <property type="molecule type" value="Genomic_DNA"/>
</dbReference>
<proteinExistence type="predicted"/>
<keyword evidence="3" id="KW-1185">Reference proteome</keyword>
<dbReference type="Proteomes" id="UP000193411">
    <property type="component" value="Unassembled WGS sequence"/>
</dbReference>
<feature type="region of interest" description="Disordered" evidence="1">
    <location>
        <begin position="595"/>
        <end position="628"/>
    </location>
</feature>
<evidence type="ECO:0000313" key="3">
    <source>
        <dbReference type="Proteomes" id="UP000193411"/>
    </source>
</evidence>
<sequence>MHVTFAREADMWVSIAPSLFMFSCYWASDHTGPYLAGTEPCPALTTDARTLEKALLGFCAPQQRRIRFESTVNATELVARVGVENDAKMEAKVTLMVEHGTPTREGSMARAHVRLALLAKALEWQLSQQATTALGAQLADTIAALPLYRSPHSSLAWSEPQRVTDQPNSGALTIDQAAIAFAPWIASAFSPMERTIMAHFPARFFLVSDRTPALAYPPCITTTFARCTDSNALAANNPPVLHYVAHIRSVSGLTARCIDMNPIASLTGAMRMIVLMQARQDQEGFPPAHEPQHHDSDDNDENAVSSEDDDLEANQPGSALTTRVRPLSKRRRLTRVARQQQQQQHHEPESPLHLDSPSLPAAARLAQRLAQRPKPSRTVSTPVLLLRGASSSSSSSTLSGQPTPASHAAMPSSFTRAPPATTLFGNLSPIHGPSFRTLDAPTAAPVVPPLARGAFPPRANLPFTPAPRPHMSLPLADFQTPVSAASTLVSSSSTMLASPPAAAAAAAASARSQTVSVERIADLMSDMRIHINYAHMAYDESRTRVLAFGLPDELVPDFEHDLYSAVGQRRLEEARAQVENLDDMLHGDELGAHSAAGAAAGAEGAEGADGAEDDAAAGGGNTWSPGWE</sequence>
<evidence type="ECO:0000313" key="2">
    <source>
        <dbReference type="EMBL" id="ORZ32599.1"/>
    </source>
</evidence>
<feature type="compositionally biased region" description="Low complexity" evidence="1">
    <location>
        <begin position="356"/>
        <end position="373"/>
    </location>
</feature>
<name>A0A1Y2HDG8_9FUNG</name>
<feature type="compositionally biased region" description="Low complexity" evidence="1">
    <location>
        <begin position="595"/>
        <end position="605"/>
    </location>
</feature>
<organism evidence="2 3">
    <name type="scientific">Catenaria anguillulae PL171</name>
    <dbReference type="NCBI Taxonomy" id="765915"/>
    <lineage>
        <taxon>Eukaryota</taxon>
        <taxon>Fungi</taxon>
        <taxon>Fungi incertae sedis</taxon>
        <taxon>Blastocladiomycota</taxon>
        <taxon>Blastocladiomycetes</taxon>
        <taxon>Blastocladiales</taxon>
        <taxon>Catenariaceae</taxon>
        <taxon>Catenaria</taxon>
    </lineage>
</organism>
<dbReference type="PROSITE" id="PS51257">
    <property type="entry name" value="PROKAR_LIPOPROTEIN"/>
    <property type="match status" value="1"/>
</dbReference>
<comment type="caution">
    <text evidence="2">The sequence shown here is derived from an EMBL/GenBank/DDBJ whole genome shotgun (WGS) entry which is preliminary data.</text>
</comment>
<gene>
    <name evidence="2" type="ORF">BCR44DRAFT_1439882</name>
</gene>
<accession>A0A1Y2HDG8</accession>
<evidence type="ECO:0000256" key="1">
    <source>
        <dbReference type="SAM" id="MobiDB-lite"/>
    </source>
</evidence>
<dbReference type="AlphaFoldDB" id="A0A1Y2HDG8"/>